<dbReference type="InterPro" id="IPR051207">
    <property type="entry name" value="ComplexI_NDUFA9_subunit"/>
</dbReference>
<comment type="caution">
    <text evidence="2">The sequence shown here is derived from an EMBL/GenBank/DDBJ whole genome shotgun (WGS) entry which is preliminary data.</text>
</comment>
<proteinExistence type="predicted"/>
<dbReference type="PANTHER" id="PTHR12126">
    <property type="entry name" value="NADH-UBIQUINONE OXIDOREDUCTASE 39 KDA SUBUNIT-RELATED"/>
    <property type="match status" value="1"/>
</dbReference>
<dbReference type="InterPro" id="IPR016040">
    <property type="entry name" value="NAD(P)-bd_dom"/>
</dbReference>
<dbReference type="Pfam" id="PF13460">
    <property type="entry name" value="NAD_binding_10"/>
    <property type="match status" value="1"/>
</dbReference>
<dbReference type="Proteomes" id="UP000323242">
    <property type="component" value="Unassembled WGS sequence"/>
</dbReference>
<accession>A0A5D4JIC7</accession>
<dbReference type="SUPFAM" id="SSF51735">
    <property type="entry name" value="NAD(P)-binding Rossmann-fold domains"/>
    <property type="match status" value="1"/>
</dbReference>
<evidence type="ECO:0000259" key="1">
    <source>
        <dbReference type="Pfam" id="PF13460"/>
    </source>
</evidence>
<organism evidence="2 3">
    <name type="scientific">Streptomyces parvus</name>
    <dbReference type="NCBI Taxonomy" id="66428"/>
    <lineage>
        <taxon>Bacteria</taxon>
        <taxon>Bacillati</taxon>
        <taxon>Actinomycetota</taxon>
        <taxon>Actinomycetes</taxon>
        <taxon>Kitasatosporales</taxon>
        <taxon>Streptomycetaceae</taxon>
        <taxon>Streptomyces</taxon>
    </lineage>
</organism>
<keyword evidence="3" id="KW-1185">Reference proteome</keyword>
<dbReference type="RefSeq" id="WP_109197089.1">
    <property type="nucleotide sequence ID" value="NZ_VSZQ01000061.1"/>
</dbReference>
<evidence type="ECO:0000313" key="2">
    <source>
        <dbReference type="EMBL" id="TYR64045.1"/>
    </source>
</evidence>
<dbReference type="GO" id="GO:0044877">
    <property type="term" value="F:protein-containing complex binding"/>
    <property type="evidence" value="ECO:0007669"/>
    <property type="project" value="TreeGrafter"/>
</dbReference>
<dbReference type="PANTHER" id="PTHR12126:SF11">
    <property type="entry name" value="NADH DEHYDROGENASE [UBIQUINONE] 1 ALPHA SUBCOMPLEX SUBUNIT 9, MITOCHONDRIAL"/>
    <property type="match status" value="1"/>
</dbReference>
<feature type="domain" description="NAD(P)-binding" evidence="1">
    <location>
        <begin position="9"/>
        <end position="140"/>
    </location>
</feature>
<dbReference type="Gene3D" id="3.40.50.720">
    <property type="entry name" value="NAD(P)-binding Rossmann-like Domain"/>
    <property type="match status" value="1"/>
</dbReference>
<dbReference type="EMBL" id="VSZQ01000061">
    <property type="protein sequence ID" value="TYR64045.1"/>
    <property type="molecule type" value="Genomic_DNA"/>
</dbReference>
<sequence length="260" mass="27551">MTNPTLVTGGTGRLGSALVSRLVSAGHAVRVLSRSPRPAGTAGLDWAVGDLLTGDGLDEALTAAGTVIHCATSNDPTDVTATRSLTAAALRAGRPHLIYVSIVGVDRVSLPYYRAKLESERLVEDSGLPWTVQRTTQFHDLVAWMSSVQRWLPAILMPSGVSFQPIDVGEVADRLSSLAHAEPGGRADDMGGPEVRTATDLARAWARAHSRRRPVLAVPAPGAAFRAYRQGAHLAPEHAVGRITFEQYLTANGPYPGRPA</sequence>
<reference evidence="2 3" key="1">
    <citation type="submission" date="2019-08" db="EMBL/GenBank/DDBJ databases">
        <title>Draft genome for granaticin producer strain Streptomyces parvus C05.</title>
        <authorList>
            <person name="Gonzalez-Pimentel J.L."/>
        </authorList>
    </citation>
    <scope>NUCLEOTIDE SEQUENCE [LARGE SCALE GENOMIC DNA]</scope>
    <source>
        <strain evidence="2 3">C05</strain>
    </source>
</reference>
<protein>
    <submittedName>
        <fullName evidence="2">NAD(P)H-binding protein</fullName>
    </submittedName>
</protein>
<evidence type="ECO:0000313" key="3">
    <source>
        <dbReference type="Proteomes" id="UP000323242"/>
    </source>
</evidence>
<name>A0A5D4JIC7_9ACTN</name>
<gene>
    <name evidence="2" type="ORF">FY004_13660</name>
</gene>
<dbReference type="AlphaFoldDB" id="A0A5D4JIC7"/>
<dbReference type="InterPro" id="IPR036291">
    <property type="entry name" value="NAD(P)-bd_dom_sf"/>
</dbReference>